<organism evidence="1 2">
    <name type="scientific">Eumeta variegata</name>
    <name type="common">Bagworm moth</name>
    <name type="synonym">Eumeta japonica</name>
    <dbReference type="NCBI Taxonomy" id="151549"/>
    <lineage>
        <taxon>Eukaryota</taxon>
        <taxon>Metazoa</taxon>
        <taxon>Ecdysozoa</taxon>
        <taxon>Arthropoda</taxon>
        <taxon>Hexapoda</taxon>
        <taxon>Insecta</taxon>
        <taxon>Pterygota</taxon>
        <taxon>Neoptera</taxon>
        <taxon>Endopterygota</taxon>
        <taxon>Lepidoptera</taxon>
        <taxon>Glossata</taxon>
        <taxon>Ditrysia</taxon>
        <taxon>Tineoidea</taxon>
        <taxon>Psychidae</taxon>
        <taxon>Oiketicinae</taxon>
        <taxon>Eumeta</taxon>
    </lineage>
</organism>
<keyword evidence="2" id="KW-1185">Reference proteome</keyword>
<evidence type="ECO:0000313" key="1">
    <source>
        <dbReference type="EMBL" id="GBO98565.1"/>
    </source>
</evidence>
<name>A0A4C1S9I4_EUMVA</name>
<proteinExistence type="predicted"/>
<dbReference type="Proteomes" id="UP000299102">
    <property type="component" value="Unassembled WGS sequence"/>
</dbReference>
<accession>A0A4C1S9I4</accession>
<dbReference type="PANTHER" id="PTHR45913">
    <property type="entry name" value="EPM2A-INTERACTING PROTEIN 1"/>
    <property type="match status" value="1"/>
</dbReference>
<dbReference type="EMBL" id="BGZK01003195">
    <property type="protein sequence ID" value="GBO98565.1"/>
    <property type="molecule type" value="Genomic_DNA"/>
</dbReference>
<comment type="caution">
    <text evidence="1">The sequence shown here is derived from an EMBL/GenBank/DDBJ whole genome shotgun (WGS) entry which is preliminary data.</text>
</comment>
<sequence length="108" mass="11846">MMALDIKTILTDRIAGIESFSIALDESTDLCETAQLAIFIRDVDKAFTVTEELLALQPLKGTTTGEDIFSEVLKVFTNFGLPWSKLRGISTDGVPSMVGIRKVSSEFE</sequence>
<gene>
    <name evidence="1" type="primary">GTF2IRD2</name>
    <name evidence="1" type="ORF">EVAR_7596_1</name>
</gene>
<protein>
    <submittedName>
        <fullName evidence="1">General transcription factor II-I repeat domain-containing protein 2A</fullName>
    </submittedName>
</protein>
<dbReference type="AlphaFoldDB" id="A0A4C1S9I4"/>
<evidence type="ECO:0000313" key="2">
    <source>
        <dbReference type="Proteomes" id="UP000299102"/>
    </source>
</evidence>
<reference evidence="1 2" key="1">
    <citation type="journal article" date="2019" name="Commun. Biol.">
        <title>The bagworm genome reveals a unique fibroin gene that provides high tensile strength.</title>
        <authorList>
            <person name="Kono N."/>
            <person name="Nakamura H."/>
            <person name="Ohtoshi R."/>
            <person name="Tomita M."/>
            <person name="Numata K."/>
            <person name="Arakawa K."/>
        </authorList>
    </citation>
    <scope>NUCLEOTIDE SEQUENCE [LARGE SCALE GENOMIC DNA]</scope>
</reference>
<dbReference type="PANTHER" id="PTHR45913:SF5">
    <property type="entry name" value="GENERAL TRANSCRIPTION FACTOR II-I REPEAT DOMAIN-CONTAINING PROTEIN 2A-LIKE PROTEIN"/>
    <property type="match status" value="1"/>
</dbReference>
<dbReference type="OrthoDB" id="1101576at2759"/>
<dbReference type="STRING" id="151549.A0A4C1S9I4"/>